<evidence type="ECO:0000256" key="11">
    <source>
        <dbReference type="ARBA" id="ARBA00036904"/>
    </source>
</evidence>
<dbReference type="CDD" id="cd03425">
    <property type="entry name" value="NUDIX_MutT_NudA_like"/>
    <property type="match status" value="1"/>
</dbReference>
<comment type="catalytic activity">
    <reaction evidence="11">
        <text>8-oxo-GTP + H2O = 8-oxo-GMP + diphosphate + H(+)</text>
        <dbReference type="Rhea" id="RHEA:67616"/>
        <dbReference type="ChEBI" id="CHEBI:15377"/>
        <dbReference type="ChEBI" id="CHEBI:15378"/>
        <dbReference type="ChEBI" id="CHEBI:33019"/>
        <dbReference type="ChEBI" id="CHEBI:143553"/>
        <dbReference type="ChEBI" id="CHEBI:145694"/>
    </reaction>
</comment>
<evidence type="ECO:0000256" key="4">
    <source>
        <dbReference type="ARBA" id="ARBA00022705"/>
    </source>
</evidence>
<evidence type="ECO:0000256" key="3">
    <source>
        <dbReference type="ARBA" id="ARBA00022457"/>
    </source>
</evidence>
<dbReference type="EMBL" id="JBHRXV010000004">
    <property type="protein sequence ID" value="MFC3712215.1"/>
    <property type="molecule type" value="Genomic_DNA"/>
</dbReference>
<evidence type="ECO:0000256" key="12">
    <source>
        <dbReference type="ARBA" id="ARBA00038905"/>
    </source>
</evidence>
<dbReference type="InterPro" id="IPR015797">
    <property type="entry name" value="NUDIX_hydrolase-like_dom_sf"/>
</dbReference>
<name>A0ABV7X7U1_9SPHN</name>
<organism evidence="18 19">
    <name type="scientific">Sphingoaurantiacus capsulatus</name>
    <dbReference type="NCBI Taxonomy" id="1771310"/>
    <lineage>
        <taxon>Bacteria</taxon>
        <taxon>Pseudomonadati</taxon>
        <taxon>Pseudomonadota</taxon>
        <taxon>Alphaproteobacteria</taxon>
        <taxon>Sphingomonadales</taxon>
        <taxon>Sphingosinicellaceae</taxon>
        <taxon>Sphingoaurantiacus</taxon>
    </lineage>
</organism>
<dbReference type="InterPro" id="IPR020084">
    <property type="entry name" value="NUDIX_hydrolase_CS"/>
</dbReference>
<protein>
    <recommendedName>
        <fullName evidence="13">8-oxo-dGTP diphosphatase</fullName>
        <ecNumber evidence="12">3.6.1.55</ecNumber>
    </recommendedName>
    <alternativeName>
        <fullName evidence="16">7,8-dihydro-8-oxoguanine-triphosphatase</fullName>
    </alternativeName>
    <alternativeName>
        <fullName evidence="15">Mutator protein MutT</fullName>
    </alternativeName>
    <alternativeName>
        <fullName evidence="14">dGTP pyrophosphohydrolase</fullName>
    </alternativeName>
</protein>
<keyword evidence="3" id="KW-0515">Mutator protein</keyword>
<dbReference type="PANTHER" id="PTHR47707">
    <property type="entry name" value="8-OXO-DGTP DIPHOSPHATASE"/>
    <property type="match status" value="1"/>
</dbReference>
<dbReference type="InterPro" id="IPR047127">
    <property type="entry name" value="MutT-like"/>
</dbReference>
<evidence type="ECO:0000259" key="17">
    <source>
        <dbReference type="PROSITE" id="PS51462"/>
    </source>
</evidence>
<dbReference type="SUPFAM" id="SSF55811">
    <property type="entry name" value="Nudix"/>
    <property type="match status" value="1"/>
</dbReference>
<evidence type="ECO:0000256" key="7">
    <source>
        <dbReference type="ARBA" id="ARBA00022801"/>
    </source>
</evidence>
<feature type="domain" description="Nudix hydrolase" evidence="17">
    <location>
        <begin position="21"/>
        <end position="148"/>
    </location>
</feature>
<dbReference type="RefSeq" id="WP_380858651.1">
    <property type="nucleotide sequence ID" value="NZ_JBHRXV010000004.1"/>
</dbReference>
<evidence type="ECO:0000256" key="13">
    <source>
        <dbReference type="ARBA" id="ARBA00040794"/>
    </source>
</evidence>
<evidence type="ECO:0000313" key="18">
    <source>
        <dbReference type="EMBL" id="MFC3712215.1"/>
    </source>
</evidence>
<dbReference type="PRINTS" id="PR00502">
    <property type="entry name" value="NUDIXFAMILY"/>
</dbReference>
<evidence type="ECO:0000256" key="10">
    <source>
        <dbReference type="ARBA" id="ARBA00035861"/>
    </source>
</evidence>
<evidence type="ECO:0000256" key="2">
    <source>
        <dbReference type="ARBA" id="ARBA00005582"/>
    </source>
</evidence>
<dbReference type="GO" id="GO:0016787">
    <property type="term" value="F:hydrolase activity"/>
    <property type="evidence" value="ECO:0007669"/>
    <property type="project" value="UniProtKB-KW"/>
</dbReference>
<evidence type="ECO:0000256" key="15">
    <source>
        <dbReference type="ARBA" id="ARBA00041979"/>
    </source>
</evidence>
<accession>A0ABV7X7U1</accession>
<dbReference type="InterPro" id="IPR000086">
    <property type="entry name" value="NUDIX_hydrolase_dom"/>
</dbReference>
<proteinExistence type="inferred from homology"/>
<gene>
    <name evidence="18" type="ORF">ACFOMD_06520</name>
</gene>
<dbReference type="PANTHER" id="PTHR47707:SF1">
    <property type="entry name" value="NUDIX HYDROLASE FAMILY PROTEIN"/>
    <property type="match status" value="1"/>
</dbReference>
<evidence type="ECO:0000313" key="19">
    <source>
        <dbReference type="Proteomes" id="UP001595615"/>
    </source>
</evidence>
<dbReference type="InterPro" id="IPR029119">
    <property type="entry name" value="MutY_C"/>
</dbReference>
<keyword evidence="19" id="KW-1185">Reference proteome</keyword>
<keyword evidence="6" id="KW-0227">DNA damage</keyword>
<dbReference type="Pfam" id="PF14815">
    <property type="entry name" value="NUDIX_4"/>
    <property type="match status" value="1"/>
</dbReference>
<evidence type="ECO:0000256" key="5">
    <source>
        <dbReference type="ARBA" id="ARBA00022723"/>
    </source>
</evidence>
<evidence type="ECO:0000256" key="6">
    <source>
        <dbReference type="ARBA" id="ARBA00022763"/>
    </source>
</evidence>
<comment type="catalytic activity">
    <reaction evidence="10">
        <text>8-oxo-dGTP + H2O = 8-oxo-dGMP + diphosphate + H(+)</text>
        <dbReference type="Rhea" id="RHEA:31575"/>
        <dbReference type="ChEBI" id="CHEBI:15377"/>
        <dbReference type="ChEBI" id="CHEBI:15378"/>
        <dbReference type="ChEBI" id="CHEBI:33019"/>
        <dbReference type="ChEBI" id="CHEBI:63224"/>
        <dbReference type="ChEBI" id="CHEBI:77896"/>
        <dbReference type="EC" id="3.6.1.55"/>
    </reaction>
</comment>
<sequence>MNDAHQAVNLCPGDEPPSGLPIVLVSAVALVDADGRVLVAQRPEGKHLAGLWEFPGGKVEPGEPPELALVRELKEELGIDTAASCLAPCGFVSHAYEKFHLVMLIFACRKWNGRPVGQQGQPLRWVRVPDLFKLDMPPADRPVLGLLQALL</sequence>
<keyword evidence="7 18" id="KW-0378">Hydrolase</keyword>
<dbReference type="Proteomes" id="UP001595615">
    <property type="component" value="Unassembled WGS sequence"/>
</dbReference>
<comment type="similarity">
    <text evidence="2">Belongs to the Nudix hydrolase family.</text>
</comment>
<dbReference type="Gene3D" id="3.90.79.10">
    <property type="entry name" value="Nucleoside Triphosphate Pyrophosphohydrolase"/>
    <property type="match status" value="1"/>
</dbReference>
<keyword evidence="4" id="KW-0235">DNA replication</keyword>
<evidence type="ECO:0000256" key="1">
    <source>
        <dbReference type="ARBA" id="ARBA00001946"/>
    </source>
</evidence>
<dbReference type="EC" id="3.6.1.55" evidence="12"/>
<comment type="cofactor">
    <cofactor evidence="1">
        <name>Mg(2+)</name>
        <dbReference type="ChEBI" id="CHEBI:18420"/>
    </cofactor>
</comment>
<keyword evidence="8" id="KW-0460">Magnesium</keyword>
<keyword evidence="9" id="KW-0234">DNA repair</keyword>
<evidence type="ECO:0000256" key="9">
    <source>
        <dbReference type="ARBA" id="ARBA00023204"/>
    </source>
</evidence>
<reference evidence="19" key="1">
    <citation type="journal article" date="2019" name="Int. J. Syst. Evol. Microbiol.">
        <title>The Global Catalogue of Microorganisms (GCM) 10K type strain sequencing project: providing services to taxonomists for standard genome sequencing and annotation.</title>
        <authorList>
            <consortium name="The Broad Institute Genomics Platform"/>
            <consortium name="The Broad Institute Genome Sequencing Center for Infectious Disease"/>
            <person name="Wu L."/>
            <person name="Ma J."/>
        </authorList>
    </citation>
    <scope>NUCLEOTIDE SEQUENCE [LARGE SCALE GENOMIC DNA]</scope>
    <source>
        <strain evidence="19">KCTC 42644</strain>
    </source>
</reference>
<comment type="caution">
    <text evidence="18">The sequence shown here is derived from an EMBL/GenBank/DDBJ whole genome shotgun (WGS) entry which is preliminary data.</text>
</comment>
<evidence type="ECO:0000256" key="14">
    <source>
        <dbReference type="ARBA" id="ARBA00041592"/>
    </source>
</evidence>
<dbReference type="InterPro" id="IPR020476">
    <property type="entry name" value="Nudix_hydrolase"/>
</dbReference>
<dbReference type="PROSITE" id="PS51462">
    <property type="entry name" value="NUDIX"/>
    <property type="match status" value="1"/>
</dbReference>
<evidence type="ECO:0000256" key="16">
    <source>
        <dbReference type="ARBA" id="ARBA00042798"/>
    </source>
</evidence>
<evidence type="ECO:0000256" key="8">
    <source>
        <dbReference type="ARBA" id="ARBA00022842"/>
    </source>
</evidence>
<keyword evidence="5" id="KW-0479">Metal-binding</keyword>
<dbReference type="PROSITE" id="PS00893">
    <property type="entry name" value="NUDIX_BOX"/>
    <property type="match status" value="1"/>
</dbReference>